<proteinExistence type="predicted"/>
<keyword evidence="3" id="KW-1185">Reference proteome</keyword>
<dbReference type="InterPro" id="IPR029044">
    <property type="entry name" value="Nucleotide-diphossugar_trans"/>
</dbReference>
<dbReference type="Proteomes" id="UP000184066">
    <property type="component" value="Unassembled WGS sequence"/>
</dbReference>
<dbReference type="Pfam" id="PF00535">
    <property type="entry name" value="Glycos_transf_2"/>
    <property type="match status" value="1"/>
</dbReference>
<gene>
    <name evidence="2" type="ORF">SAMN05216200_104155</name>
</gene>
<dbReference type="EMBL" id="FRDL01000004">
    <property type="protein sequence ID" value="SHN65719.1"/>
    <property type="molecule type" value="Genomic_DNA"/>
</dbReference>
<protein>
    <submittedName>
        <fullName evidence="2">Glycosyl transferase family 2</fullName>
    </submittedName>
</protein>
<dbReference type="PANTHER" id="PTHR43685">
    <property type="entry name" value="GLYCOSYLTRANSFERASE"/>
    <property type="match status" value="1"/>
</dbReference>
<organism evidence="2 3">
    <name type="scientific">Oceanicella actignis</name>
    <dbReference type="NCBI Taxonomy" id="1189325"/>
    <lineage>
        <taxon>Bacteria</taxon>
        <taxon>Pseudomonadati</taxon>
        <taxon>Pseudomonadota</taxon>
        <taxon>Alphaproteobacteria</taxon>
        <taxon>Rhodobacterales</taxon>
        <taxon>Paracoccaceae</taxon>
        <taxon>Oceanicella</taxon>
    </lineage>
</organism>
<dbReference type="AlphaFoldDB" id="A0A1M7T4Q7"/>
<dbReference type="OrthoDB" id="9807795at2"/>
<evidence type="ECO:0000313" key="2">
    <source>
        <dbReference type="EMBL" id="SHN65719.1"/>
    </source>
</evidence>
<keyword evidence="2" id="KW-0808">Transferase</keyword>
<dbReference type="Gene3D" id="3.90.550.10">
    <property type="entry name" value="Spore Coat Polysaccharide Biosynthesis Protein SpsA, Chain A"/>
    <property type="match status" value="1"/>
</dbReference>
<dbReference type="RefSeq" id="WP_125459011.1">
    <property type="nucleotide sequence ID" value="NZ_FOHL01000004.1"/>
</dbReference>
<dbReference type="PANTHER" id="PTHR43685:SF11">
    <property type="entry name" value="GLYCOSYLTRANSFERASE TAGX-RELATED"/>
    <property type="match status" value="1"/>
</dbReference>
<dbReference type="InterPro" id="IPR001173">
    <property type="entry name" value="Glyco_trans_2-like"/>
</dbReference>
<dbReference type="GO" id="GO:0016740">
    <property type="term" value="F:transferase activity"/>
    <property type="evidence" value="ECO:0007669"/>
    <property type="project" value="UniProtKB-KW"/>
</dbReference>
<dbReference type="SUPFAM" id="SSF53448">
    <property type="entry name" value="Nucleotide-diphospho-sugar transferases"/>
    <property type="match status" value="1"/>
</dbReference>
<dbReference type="STRING" id="1189325.SAMN04488119_104155"/>
<name>A0A1M7T4Q7_9RHOB</name>
<accession>A0A1M7T4Q7</accession>
<feature type="domain" description="Glycosyltransferase 2-like" evidence="1">
    <location>
        <begin position="18"/>
        <end position="124"/>
    </location>
</feature>
<evidence type="ECO:0000313" key="3">
    <source>
        <dbReference type="Proteomes" id="UP000184066"/>
    </source>
</evidence>
<reference evidence="2 3" key="1">
    <citation type="submission" date="2016-12" db="EMBL/GenBank/DDBJ databases">
        <authorList>
            <person name="Song W.-J."/>
            <person name="Kurnit D.M."/>
        </authorList>
    </citation>
    <scope>NUCLEOTIDE SEQUENCE [LARGE SCALE GENOMIC DNA]</scope>
    <source>
        <strain evidence="2 3">CGMCC 1.10808</strain>
    </source>
</reference>
<evidence type="ECO:0000259" key="1">
    <source>
        <dbReference type="Pfam" id="PF00535"/>
    </source>
</evidence>
<sequence>MNAPHPAGDADRPLVTLFVFAYRQQDTVREAIEAAFAQTYGPLEILLSDDASPDGTFEVMRRMAESYRGPHRVTLNRNARNLGIVAHLDRIAEIAAGELLVQNGGDDISEPDRVAALIEAWRASGPTPESRAALVHSEALRIDAAGRPLGVRRPSPVVDSRVSPEAFLRGNMYVIGATQMWARRLHRRFGPLSPTALVEDRALPFRALLDAGAAFVDRPLLRYRAGGVSETEDGGDPAAARVRRLLYRRWYVSCYRTYARDLDAAGGAELDPLRAICAQELRLHELRLAAAERTGLARLALIPEALRLAVRRREPEIAADLARAMAGAWRAGAAEGRERIR</sequence>
<dbReference type="InterPro" id="IPR050834">
    <property type="entry name" value="Glycosyltransf_2"/>
</dbReference>